<dbReference type="InterPro" id="IPR004981">
    <property type="entry name" value="Trp_2_3_dOase"/>
</dbReference>
<dbReference type="GO" id="GO:0046872">
    <property type="term" value="F:metal ion binding"/>
    <property type="evidence" value="ECO:0007669"/>
    <property type="project" value="InterPro"/>
</dbReference>
<proteinExistence type="predicted"/>
<accession>S9PCY8</accession>
<dbReference type="PANTHER" id="PTHR10138">
    <property type="entry name" value="TRYPTOPHAN 2,3-DIOXYGENASE"/>
    <property type="match status" value="1"/>
</dbReference>
<keyword evidence="2" id="KW-1185">Reference proteome</keyword>
<dbReference type="GO" id="GO:0004833">
    <property type="term" value="F:L-tryptophan 2,3-dioxygenase activity"/>
    <property type="evidence" value="ECO:0007669"/>
    <property type="project" value="InterPro"/>
</dbReference>
<dbReference type="PANTHER" id="PTHR10138:SF0">
    <property type="entry name" value="TRYPTOPHAN 2,3-DIOXYGENASE"/>
    <property type="match status" value="1"/>
</dbReference>
<dbReference type="eggNOG" id="COG3483">
    <property type="taxonomic scope" value="Bacteria"/>
</dbReference>
<gene>
    <name evidence="1" type="ORF">D187_002218</name>
</gene>
<dbReference type="GO" id="GO:0019441">
    <property type="term" value="P:L-tryptophan catabolic process to kynurenine"/>
    <property type="evidence" value="ECO:0007669"/>
    <property type="project" value="InterPro"/>
</dbReference>
<comment type="caution">
    <text evidence="1">The sequence shown here is derived from an EMBL/GenBank/DDBJ whole genome shotgun (WGS) entry which is preliminary data.</text>
</comment>
<dbReference type="Pfam" id="PF03301">
    <property type="entry name" value="Trp_dioxygenase"/>
    <property type="match status" value="1"/>
</dbReference>
<dbReference type="OrthoDB" id="9776847at2"/>
<dbReference type="GO" id="GO:0019442">
    <property type="term" value="P:L-tryptophan catabolic process to acetyl-CoA"/>
    <property type="evidence" value="ECO:0007669"/>
    <property type="project" value="TreeGrafter"/>
</dbReference>
<dbReference type="EMBL" id="ANAH02000014">
    <property type="protein sequence ID" value="EPX60132.1"/>
    <property type="molecule type" value="Genomic_DNA"/>
</dbReference>
<dbReference type="Gene3D" id="1.20.58.480">
    <property type="match status" value="2"/>
</dbReference>
<organism evidence="1 2">
    <name type="scientific">Cystobacter fuscus (strain ATCC 25194 / DSM 2262 / NBRC 100088 / M29)</name>
    <dbReference type="NCBI Taxonomy" id="1242864"/>
    <lineage>
        <taxon>Bacteria</taxon>
        <taxon>Pseudomonadati</taxon>
        <taxon>Myxococcota</taxon>
        <taxon>Myxococcia</taxon>
        <taxon>Myxococcales</taxon>
        <taxon>Cystobacterineae</taxon>
        <taxon>Archangiaceae</taxon>
        <taxon>Cystobacter</taxon>
    </lineage>
</organism>
<name>S9PCY8_CYSF2</name>
<dbReference type="AlphaFoldDB" id="S9PCY8"/>
<dbReference type="SUPFAM" id="SSF140959">
    <property type="entry name" value="Indolic compounds 2,3-dioxygenase-like"/>
    <property type="match status" value="1"/>
</dbReference>
<evidence type="ECO:0000313" key="1">
    <source>
        <dbReference type="EMBL" id="EPX60132.1"/>
    </source>
</evidence>
<dbReference type="RefSeq" id="WP_002625905.1">
    <property type="nucleotide sequence ID" value="NZ_ANAH02000014.1"/>
</dbReference>
<evidence type="ECO:0000313" key="2">
    <source>
        <dbReference type="Proteomes" id="UP000011682"/>
    </source>
</evidence>
<protein>
    <submittedName>
        <fullName evidence="1">Tryptophan 2,3-dioxygenase</fullName>
    </submittedName>
</protein>
<dbReference type="InterPro" id="IPR037217">
    <property type="entry name" value="Trp/Indoleamine_2_3_dOase-like"/>
</dbReference>
<dbReference type="GO" id="GO:0020037">
    <property type="term" value="F:heme binding"/>
    <property type="evidence" value="ECO:0007669"/>
    <property type="project" value="InterPro"/>
</dbReference>
<reference evidence="1" key="1">
    <citation type="submission" date="2013-05" db="EMBL/GenBank/DDBJ databases">
        <title>Genome assembly of Cystobacter fuscus DSM 2262.</title>
        <authorList>
            <person name="Sharma G."/>
            <person name="Khatri I."/>
            <person name="Kaur C."/>
            <person name="Mayilraj S."/>
            <person name="Subramanian S."/>
        </authorList>
    </citation>
    <scope>NUCLEOTIDE SEQUENCE [LARGE SCALE GENOMIC DNA]</scope>
    <source>
        <strain evidence="1">DSM 2262</strain>
    </source>
</reference>
<sequence length="272" mass="30668">MEQIPEVVVSAAEQLRRQLQGPWLNPLLKKWVGQGELDYEKYVRTPELLALQTPPAQRVSPDELLFQAVHQSQELWLKLLAHESVEAVEELDANALWEASARLERLPRMARVLAAELGVLETLTPDTYQIIRRSLGNGSGQESPGYNAVSVAARGLDEALERLLRRRDARLADVYATSRYPDLKRVCEQLLDYDEAWQHWLYTHFQLVRRTIGVDATVKALDGLPTRVLPGRMTQPLFPALWRVRVEMTATWQREGGHAPGAPRDASGAGVP</sequence>
<dbReference type="Proteomes" id="UP000011682">
    <property type="component" value="Unassembled WGS sequence"/>
</dbReference>